<proteinExistence type="predicted"/>
<comment type="caution">
    <text evidence="2">The sequence shown here is derived from an EMBL/GenBank/DDBJ whole genome shotgun (WGS) entry which is preliminary data.</text>
</comment>
<accession>A0ABT4RHL5</accession>
<reference evidence="2" key="1">
    <citation type="submission" date="2022-10" db="EMBL/GenBank/DDBJ databases">
        <title>The WGS of Solirubrobacter sp. CPCC 204708.</title>
        <authorList>
            <person name="Jiang Z."/>
        </authorList>
    </citation>
    <scope>NUCLEOTIDE SEQUENCE</scope>
    <source>
        <strain evidence="2">CPCC 204708</strain>
    </source>
</reference>
<evidence type="ECO:0000313" key="2">
    <source>
        <dbReference type="EMBL" id="MDA0138039.1"/>
    </source>
</evidence>
<keyword evidence="3" id="KW-1185">Reference proteome</keyword>
<dbReference type="RefSeq" id="WP_270006340.1">
    <property type="nucleotide sequence ID" value="NZ_JAPCID010000013.1"/>
</dbReference>
<organism evidence="2 3">
    <name type="scientific">Solirubrobacter deserti</name>
    <dbReference type="NCBI Taxonomy" id="2282478"/>
    <lineage>
        <taxon>Bacteria</taxon>
        <taxon>Bacillati</taxon>
        <taxon>Actinomycetota</taxon>
        <taxon>Thermoleophilia</taxon>
        <taxon>Solirubrobacterales</taxon>
        <taxon>Solirubrobacteraceae</taxon>
        <taxon>Solirubrobacter</taxon>
    </lineage>
</organism>
<evidence type="ECO:0000313" key="3">
    <source>
        <dbReference type="Proteomes" id="UP001147700"/>
    </source>
</evidence>
<protein>
    <recommendedName>
        <fullName evidence="4">PKD domain-containing protein</fullName>
    </recommendedName>
</protein>
<dbReference type="EMBL" id="JAPCID010000013">
    <property type="protein sequence ID" value="MDA0138039.1"/>
    <property type="molecule type" value="Genomic_DNA"/>
</dbReference>
<gene>
    <name evidence="2" type="ORF">OJ962_11040</name>
</gene>
<evidence type="ECO:0008006" key="4">
    <source>
        <dbReference type="Google" id="ProtNLM"/>
    </source>
</evidence>
<evidence type="ECO:0000256" key="1">
    <source>
        <dbReference type="SAM" id="MobiDB-lite"/>
    </source>
</evidence>
<feature type="compositionally biased region" description="Basic and acidic residues" evidence="1">
    <location>
        <begin position="35"/>
        <end position="44"/>
    </location>
</feature>
<dbReference type="Proteomes" id="UP001147700">
    <property type="component" value="Unassembled WGS sequence"/>
</dbReference>
<feature type="compositionally biased region" description="Basic residues" evidence="1">
    <location>
        <begin position="50"/>
        <end position="63"/>
    </location>
</feature>
<sequence>MTAPAHAAPPRAGETAPAADTRVPPSPDTDPALRAAREDARAERAAAAARRARPAARERRHASRAAYTDLTRGEIVALAQRHFPELDRRGHRALDLEAGERVKAYLGANAARVARPGQADVVVESQLPLRTVGADGAPTPVDLGLRETAAGFAPLAPIVALAVGDRAREGVVLDDIDVAVKPVGVEDAAGTAAQDKAFFPETAPDTDHIVTPLPAGVDLGAQLRSPASPERFRWRLELPRGARLQLSAAAPGAEIIAADGRKLAHVTAPVAWDADDHEVKTDLVVEGADLVVNVRHRGADVRYPVMLDPTILEDSSQWFANSSVAVDVTGWKWSDPNNRFTYFYGAAYLGNGVYTFNRGSKQFNAGDYANWFFNAPGTSRIVRAEFSQVKHEPQTTGTWPAPYNDDRSYQGIWSYANNRYEPGTWCEPGGACGPSPYSTYGALHYNTKTHSSSEATPGNAAIFGTAVYYTGAHGAFTNFLGGATVWIEDAAVPAVSEDNGLSDGSWTSYRAFQARGVDSGLGMRRLVLDSPGNPDWVGAYTHDANCTGDRRSRCPQSAYVSSDSSGLPEGEVPVRFTATDAVGNVSSRTWTLRIDRGAPEVRSAEGRPPYLDAEATDYETTVEAHDAGAGVSTLDFELLDPDGNVVEQSLDAEPQTCAASCSKTRTFRTEPQYLPDGEYTLRITATDRLGQVALDERAIVVARGVPPLTH</sequence>
<name>A0ABT4RHL5_9ACTN</name>
<feature type="region of interest" description="Disordered" evidence="1">
    <location>
        <begin position="1"/>
        <end position="65"/>
    </location>
</feature>